<keyword evidence="2" id="KW-1185">Reference proteome</keyword>
<dbReference type="EMBL" id="BRPK01000017">
    <property type="protein sequence ID" value="GLB44626.1"/>
    <property type="molecule type" value="Genomic_DNA"/>
</dbReference>
<name>A0A9P3Q0S0_LYOSH</name>
<evidence type="ECO:0000313" key="2">
    <source>
        <dbReference type="Proteomes" id="UP001063166"/>
    </source>
</evidence>
<dbReference type="Proteomes" id="UP001063166">
    <property type="component" value="Unassembled WGS sequence"/>
</dbReference>
<comment type="caution">
    <text evidence="1">The sequence shown here is derived from an EMBL/GenBank/DDBJ whole genome shotgun (WGS) entry which is preliminary data.</text>
</comment>
<reference evidence="1" key="1">
    <citation type="submission" date="2022-07" db="EMBL/GenBank/DDBJ databases">
        <title>The genome of Lyophyllum shimeji provides insight into the initial evolution of ectomycorrhizal fungal genome.</title>
        <authorList>
            <person name="Kobayashi Y."/>
            <person name="Shibata T."/>
            <person name="Hirakawa H."/>
            <person name="Shigenobu S."/>
            <person name="Nishiyama T."/>
            <person name="Yamada A."/>
            <person name="Hasebe M."/>
            <person name="Kawaguchi M."/>
        </authorList>
    </citation>
    <scope>NUCLEOTIDE SEQUENCE</scope>
    <source>
        <strain evidence="1">AT787</strain>
    </source>
</reference>
<proteinExistence type="predicted"/>
<gene>
    <name evidence="1" type="ORF">LshimejAT787_1702530</name>
</gene>
<sequence>MRPHSSQALTSNLSEEIINRSSSNWVAPYPIRQSRSISPNPRGPLFCEGRESEVDVQRLGGYQAPPCSGDVKRLATY</sequence>
<protein>
    <submittedName>
        <fullName evidence="1">Uncharacterized protein</fullName>
    </submittedName>
</protein>
<evidence type="ECO:0000313" key="1">
    <source>
        <dbReference type="EMBL" id="GLB44626.1"/>
    </source>
</evidence>
<dbReference type="AlphaFoldDB" id="A0A9P3Q0S0"/>
<accession>A0A9P3Q0S0</accession>
<organism evidence="1 2">
    <name type="scientific">Lyophyllum shimeji</name>
    <name type="common">Hon-shimeji</name>
    <name type="synonym">Tricholoma shimeji</name>
    <dbReference type="NCBI Taxonomy" id="47721"/>
    <lineage>
        <taxon>Eukaryota</taxon>
        <taxon>Fungi</taxon>
        <taxon>Dikarya</taxon>
        <taxon>Basidiomycota</taxon>
        <taxon>Agaricomycotina</taxon>
        <taxon>Agaricomycetes</taxon>
        <taxon>Agaricomycetidae</taxon>
        <taxon>Agaricales</taxon>
        <taxon>Tricholomatineae</taxon>
        <taxon>Lyophyllaceae</taxon>
        <taxon>Lyophyllum</taxon>
    </lineage>
</organism>